<dbReference type="InterPro" id="IPR050263">
    <property type="entry name" value="Bact_Fimbrial_Adh_Pro"/>
</dbReference>
<dbReference type="Gene3D" id="2.60.40.1090">
    <property type="entry name" value="Fimbrial-type adhesion domain"/>
    <property type="match status" value="1"/>
</dbReference>
<dbReference type="EMBL" id="CP061801">
    <property type="protein sequence ID" value="QPJ99573.1"/>
    <property type="molecule type" value="Genomic_DNA"/>
</dbReference>
<proteinExistence type="predicted"/>
<dbReference type="AlphaFoldDB" id="A0A7T0DUD7"/>
<keyword evidence="1" id="KW-0732">Signal</keyword>
<dbReference type="InterPro" id="IPR000259">
    <property type="entry name" value="Adhesion_dom_fimbrial"/>
</dbReference>
<dbReference type="GO" id="GO:0043709">
    <property type="term" value="P:cell adhesion involved in single-species biofilm formation"/>
    <property type="evidence" value="ECO:0007669"/>
    <property type="project" value="TreeGrafter"/>
</dbReference>
<accession>A0A7T0DUD7</accession>
<feature type="domain" description="Fimbrial-type adhesion" evidence="2">
    <location>
        <begin position="36"/>
        <end position="181"/>
    </location>
</feature>
<dbReference type="InterPro" id="IPR008966">
    <property type="entry name" value="Adhesion_dom_sf"/>
</dbReference>
<dbReference type="Pfam" id="PF00419">
    <property type="entry name" value="Fimbrial"/>
    <property type="match status" value="1"/>
</dbReference>
<evidence type="ECO:0000313" key="3">
    <source>
        <dbReference type="EMBL" id="QPJ99573.1"/>
    </source>
</evidence>
<dbReference type="SUPFAM" id="SSF49401">
    <property type="entry name" value="Bacterial adhesins"/>
    <property type="match status" value="1"/>
</dbReference>
<reference evidence="3" key="1">
    <citation type="submission" date="2020-09" db="EMBL/GenBank/DDBJ databases">
        <title>First Report of a novel Colistin-Resistant species of Enterobacter cloacae complex Producing MCR-5 isolated from hospital sewage water.</title>
        <authorList>
            <person name="Zhou K."/>
        </authorList>
    </citation>
    <scope>NUCLEOTIDE SEQUENCE [LARGE SCALE GENOMIC DNA]</scope>
    <source>
        <strain evidence="3">HSW1412</strain>
    </source>
</reference>
<name>A0A7T0DUD7_9ENTR</name>
<evidence type="ECO:0000259" key="2">
    <source>
        <dbReference type="Pfam" id="PF00419"/>
    </source>
</evidence>
<dbReference type="InterPro" id="IPR036937">
    <property type="entry name" value="Adhesion_dom_fimbrial_sf"/>
</dbReference>
<organism evidence="3">
    <name type="scientific">Enterobacter mori</name>
    <dbReference type="NCBI Taxonomy" id="539813"/>
    <lineage>
        <taxon>Bacteria</taxon>
        <taxon>Pseudomonadati</taxon>
        <taxon>Pseudomonadota</taxon>
        <taxon>Gammaproteobacteria</taxon>
        <taxon>Enterobacterales</taxon>
        <taxon>Enterobacteriaceae</taxon>
        <taxon>Enterobacter</taxon>
    </lineage>
</organism>
<feature type="signal peptide" evidence="1">
    <location>
        <begin position="1"/>
        <end position="31"/>
    </location>
</feature>
<protein>
    <submittedName>
        <fullName evidence="3">Type 1 fimbrial protein</fullName>
    </submittedName>
</protein>
<feature type="chain" id="PRO_5032883944" evidence="1">
    <location>
        <begin position="32"/>
        <end position="182"/>
    </location>
</feature>
<dbReference type="PANTHER" id="PTHR33420:SF9">
    <property type="entry name" value="MINOR FIMBRIAL SUBUNIT"/>
    <property type="match status" value="1"/>
</dbReference>
<gene>
    <name evidence="3" type="ORF">IDM36_16940</name>
</gene>
<sequence>MNKRAASLRKRRAAVLFMTVLVLLFPAIVTAADNLQIDGTLVNEPCELAPESENLTVEFDTIITKYLYINTRTHAIPLTIKLINCDTTIGESGWITFTGLENEALPGLLSVTGAATGIAVGMELPDGTPLTVNQPSPAFSLLDDATDIVLQAYIQGEPEAIEKGTITPGDFLATATFEIEYP</sequence>
<evidence type="ECO:0000256" key="1">
    <source>
        <dbReference type="SAM" id="SignalP"/>
    </source>
</evidence>
<dbReference type="GO" id="GO:0009289">
    <property type="term" value="C:pilus"/>
    <property type="evidence" value="ECO:0007669"/>
    <property type="project" value="InterPro"/>
</dbReference>
<dbReference type="PANTHER" id="PTHR33420">
    <property type="entry name" value="FIMBRIAL SUBUNIT ELFA-RELATED"/>
    <property type="match status" value="1"/>
</dbReference>